<evidence type="ECO:0000313" key="2">
    <source>
        <dbReference type="Proteomes" id="UP000242754"/>
    </source>
</evidence>
<gene>
    <name evidence="1" type="ORF">Tpal_31</name>
</gene>
<name>A0A143Y5C5_9LACT</name>
<dbReference type="RefSeq" id="WP_087029655.1">
    <property type="nucleotide sequence ID" value="NZ_FJNE01000001.1"/>
</dbReference>
<organism evidence="1 2">
    <name type="scientific">Trichococcus palustris</name>
    <dbReference type="NCBI Taxonomy" id="140314"/>
    <lineage>
        <taxon>Bacteria</taxon>
        <taxon>Bacillati</taxon>
        <taxon>Bacillota</taxon>
        <taxon>Bacilli</taxon>
        <taxon>Lactobacillales</taxon>
        <taxon>Carnobacteriaceae</taxon>
        <taxon>Trichococcus</taxon>
    </lineage>
</organism>
<dbReference type="EMBL" id="FJNE01000001">
    <property type="protein sequence ID" value="CZQ80053.1"/>
    <property type="molecule type" value="Genomic_DNA"/>
</dbReference>
<reference evidence="1 2" key="1">
    <citation type="submission" date="2016-02" db="EMBL/GenBank/DDBJ databases">
        <authorList>
            <person name="Wen L."/>
            <person name="He K."/>
            <person name="Yang H."/>
        </authorList>
    </citation>
    <scope>NUCLEOTIDE SEQUENCE [LARGE SCALE GENOMIC DNA]</scope>
    <source>
        <strain evidence="1">Trichococcus palustris</strain>
    </source>
</reference>
<evidence type="ECO:0000313" key="1">
    <source>
        <dbReference type="EMBL" id="CZQ80053.1"/>
    </source>
</evidence>
<dbReference type="InterPro" id="IPR011990">
    <property type="entry name" value="TPR-like_helical_dom_sf"/>
</dbReference>
<dbReference type="AlphaFoldDB" id="A0A143Y5C5"/>
<sequence>MEKLVQELVDAAKLAFDANDFELAEKKYVDALYLMDNPEAEEYQTIVSELEKCYTVQENYDGAKECLEELYWHARKDKNLKKEAEYLHKLAVNARQTEEYDLAAIMCEEELAFRMTHFPDDYIGLAETYHEAAMLSLLQRNPIKGKVYIDKAKHYAEKSGDSIVIAGVLRGLGDYHFTINELEKARGLYLDSHYLYKLHRNHEAADELLKRIRCLDDRGQHKNNEQKK</sequence>
<protein>
    <recommendedName>
        <fullName evidence="3">Tetratricopeptide repeat protein</fullName>
    </recommendedName>
</protein>
<dbReference type="SUPFAM" id="SSF48452">
    <property type="entry name" value="TPR-like"/>
    <property type="match status" value="1"/>
</dbReference>
<dbReference type="Proteomes" id="UP000242754">
    <property type="component" value="Unassembled WGS sequence"/>
</dbReference>
<proteinExistence type="predicted"/>
<accession>A0A143Y5C5</accession>
<dbReference type="OrthoDB" id="2167825at2"/>
<dbReference type="Gene3D" id="1.25.40.10">
    <property type="entry name" value="Tetratricopeptide repeat domain"/>
    <property type="match status" value="1"/>
</dbReference>
<evidence type="ECO:0008006" key="3">
    <source>
        <dbReference type="Google" id="ProtNLM"/>
    </source>
</evidence>
<keyword evidence="2" id="KW-1185">Reference proteome</keyword>